<dbReference type="Pfam" id="PF00293">
    <property type="entry name" value="NUDIX"/>
    <property type="match status" value="1"/>
</dbReference>
<comment type="catalytic activity">
    <reaction evidence="10">
        <text>8-oxo-dGTP + H2O = 8-oxo-dGMP + diphosphate + H(+)</text>
        <dbReference type="Rhea" id="RHEA:31575"/>
        <dbReference type="ChEBI" id="CHEBI:15377"/>
        <dbReference type="ChEBI" id="CHEBI:15378"/>
        <dbReference type="ChEBI" id="CHEBI:33019"/>
        <dbReference type="ChEBI" id="CHEBI:63224"/>
        <dbReference type="ChEBI" id="CHEBI:77896"/>
        <dbReference type="EC" id="3.6.1.55"/>
    </reaction>
</comment>
<dbReference type="GO" id="GO:0046872">
    <property type="term" value="F:metal ion binding"/>
    <property type="evidence" value="ECO:0007669"/>
    <property type="project" value="UniProtKB-KW"/>
</dbReference>
<evidence type="ECO:0000256" key="9">
    <source>
        <dbReference type="ARBA" id="ARBA00023204"/>
    </source>
</evidence>
<evidence type="ECO:0000256" key="8">
    <source>
        <dbReference type="ARBA" id="ARBA00022842"/>
    </source>
</evidence>
<dbReference type="PANTHER" id="PTHR47707">
    <property type="entry name" value="8-OXO-DGTP DIPHOSPHATASE"/>
    <property type="match status" value="1"/>
</dbReference>
<dbReference type="GO" id="GO:0044716">
    <property type="term" value="F:8-oxo-GDP phosphatase activity"/>
    <property type="evidence" value="ECO:0007669"/>
    <property type="project" value="TreeGrafter"/>
</dbReference>
<dbReference type="InterPro" id="IPR020476">
    <property type="entry name" value="Nudix_hydrolase"/>
</dbReference>
<keyword evidence="9" id="KW-0234">DNA repair</keyword>
<evidence type="ECO:0000256" key="11">
    <source>
        <dbReference type="ARBA" id="ARBA00038905"/>
    </source>
</evidence>
<protein>
    <recommendedName>
        <fullName evidence="11">8-oxo-dGTP diphosphatase</fullName>
        <ecNumber evidence="11">3.6.1.55</ecNumber>
    </recommendedName>
</protein>
<sequence length="134" mass="14472">MVAGAVVRDAGDGRAELLLAQRAYPPEVAGRWELPGGKAADGETLAEALVRELREELEVSVLPGEPLEQRVLLREELTLVALWARLLGGTPRAVEHHALTWVDAEALTAMADRDELVPADTAWIPELLAALRAP</sequence>
<dbReference type="GO" id="GO:0006260">
    <property type="term" value="P:DNA replication"/>
    <property type="evidence" value="ECO:0007669"/>
    <property type="project" value="UniProtKB-KW"/>
</dbReference>
<reference evidence="13 14" key="1">
    <citation type="submission" date="2018-03" db="EMBL/GenBank/DDBJ databases">
        <title>Characteristics and genome of n-alkane degrading marine bacteria Gordonia iterans isolated from crude oil contaminated in Tae-an, South Korea.</title>
        <authorList>
            <person name="Lee S.-S."/>
            <person name="Kim H."/>
        </authorList>
    </citation>
    <scope>NUCLEOTIDE SEQUENCE [LARGE SCALE GENOMIC DNA]</scope>
    <source>
        <strain evidence="13 14">Co17</strain>
    </source>
</reference>
<gene>
    <name evidence="13" type="ORF">C6V83_14770</name>
</gene>
<proteinExistence type="inferred from homology"/>
<dbReference type="GO" id="GO:0035539">
    <property type="term" value="F:8-oxo-7,8-dihydrodeoxyguanosine triphosphate pyrophosphatase activity"/>
    <property type="evidence" value="ECO:0007669"/>
    <property type="project" value="UniProtKB-EC"/>
</dbReference>
<keyword evidence="5" id="KW-0479">Metal-binding</keyword>
<keyword evidence="3" id="KW-0515">Mutator protein</keyword>
<evidence type="ECO:0000256" key="5">
    <source>
        <dbReference type="ARBA" id="ARBA00022723"/>
    </source>
</evidence>
<keyword evidence="14" id="KW-1185">Reference proteome</keyword>
<dbReference type="InterPro" id="IPR015797">
    <property type="entry name" value="NUDIX_hydrolase-like_dom_sf"/>
</dbReference>
<dbReference type="OrthoDB" id="9774600at2"/>
<feature type="domain" description="Nudix hydrolase" evidence="12">
    <location>
        <begin position="1"/>
        <end position="126"/>
    </location>
</feature>
<name>A0A2S0KKS8_9ACTN</name>
<dbReference type="Proteomes" id="UP000239814">
    <property type="component" value="Chromosome"/>
</dbReference>
<keyword evidence="4" id="KW-0235">DNA replication</keyword>
<dbReference type="GO" id="GO:0006281">
    <property type="term" value="P:DNA repair"/>
    <property type="evidence" value="ECO:0007669"/>
    <property type="project" value="UniProtKB-KW"/>
</dbReference>
<evidence type="ECO:0000313" key="13">
    <source>
        <dbReference type="EMBL" id="AVM02290.1"/>
    </source>
</evidence>
<dbReference type="AlphaFoldDB" id="A0A2S0KKS8"/>
<dbReference type="PANTHER" id="PTHR47707:SF1">
    <property type="entry name" value="NUDIX HYDROLASE FAMILY PROTEIN"/>
    <property type="match status" value="1"/>
</dbReference>
<evidence type="ECO:0000256" key="4">
    <source>
        <dbReference type="ARBA" id="ARBA00022705"/>
    </source>
</evidence>
<evidence type="ECO:0000256" key="6">
    <source>
        <dbReference type="ARBA" id="ARBA00022763"/>
    </source>
</evidence>
<dbReference type="EMBL" id="CP027433">
    <property type="protein sequence ID" value="AVM02290.1"/>
    <property type="molecule type" value="Genomic_DNA"/>
</dbReference>
<accession>A0A2S0KKS8</accession>
<keyword evidence="7" id="KW-0378">Hydrolase</keyword>
<evidence type="ECO:0000313" key="14">
    <source>
        <dbReference type="Proteomes" id="UP000239814"/>
    </source>
</evidence>
<evidence type="ECO:0000256" key="3">
    <source>
        <dbReference type="ARBA" id="ARBA00022457"/>
    </source>
</evidence>
<dbReference type="PROSITE" id="PS51462">
    <property type="entry name" value="NUDIX"/>
    <property type="match status" value="1"/>
</dbReference>
<keyword evidence="8" id="KW-0460">Magnesium</keyword>
<dbReference type="GO" id="GO:0044715">
    <property type="term" value="F:8-oxo-dGDP phosphatase activity"/>
    <property type="evidence" value="ECO:0007669"/>
    <property type="project" value="TreeGrafter"/>
</dbReference>
<evidence type="ECO:0000256" key="2">
    <source>
        <dbReference type="ARBA" id="ARBA00005582"/>
    </source>
</evidence>
<evidence type="ECO:0000259" key="12">
    <source>
        <dbReference type="PROSITE" id="PS51462"/>
    </source>
</evidence>
<dbReference type="SUPFAM" id="SSF55811">
    <property type="entry name" value="Nudix"/>
    <property type="match status" value="1"/>
</dbReference>
<evidence type="ECO:0000256" key="10">
    <source>
        <dbReference type="ARBA" id="ARBA00035861"/>
    </source>
</evidence>
<dbReference type="GO" id="GO:0008413">
    <property type="term" value="F:8-oxo-7,8-dihydroguanosine triphosphate pyrophosphatase activity"/>
    <property type="evidence" value="ECO:0007669"/>
    <property type="project" value="TreeGrafter"/>
</dbReference>
<dbReference type="PRINTS" id="PR00502">
    <property type="entry name" value="NUDIXFAMILY"/>
</dbReference>
<comment type="similarity">
    <text evidence="2">Belongs to the Nudix hydrolase family.</text>
</comment>
<dbReference type="Gene3D" id="3.90.79.10">
    <property type="entry name" value="Nucleoside Triphosphate Pyrophosphohydrolase"/>
    <property type="match status" value="1"/>
</dbReference>
<organism evidence="13 14">
    <name type="scientific">Gordonia iterans</name>
    <dbReference type="NCBI Taxonomy" id="1004901"/>
    <lineage>
        <taxon>Bacteria</taxon>
        <taxon>Bacillati</taxon>
        <taxon>Actinomycetota</taxon>
        <taxon>Actinomycetes</taxon>
        <taxon>Mycobacteriales</taxon>
        <taxon>Gordoniaceae</taxon>
        <taxon>Gordonia</taxon>
    </lineage>
</organism>
<dbReference type="KEGG" id="git:C6V83_14770"/>
<dbReference type="InterPro" id="IPR047127">
    <property type="entry name" value="MutT-like"/>
</dbReference>
<evidence type="ECO:0000256" key="7">
    <source>
        <dbReference type="ARBA" id="ARBA00022801"/>
    </source>
</evidence>
<comment type="cofactor">
    <cofactor evidence="1">
        <name>Mg(2+)</name>
        <dbReference type="ChEBI" id="CHEBI:18420"/>
    </cofactor>
</comment>
<dbReference type="InterPro" id="IPR000086">
    <property type="entry name" value="NUDIX_hydrolase_dom"/>
</dbReference>
<keyword evidence="6" id="KW-0227">DNA damage</keyword>
<evidence type="ECO:0000256" key="1">
    <source>
        <dbReference type="ARBA" id="ARBA00001946"/>
    </source>
</evidence>
<dbReference type="EC" id="3.6.1.55" evidence="11"/>